<proteinExistence type="predicted"/>
<feature type="region of interest" description="Disordered" evidence="1">
    <location>
        <begin position="411"/>
        <end position="470"/>
    </location>
</feature>
<reference evidence="4 5" key="1">
    <citation type="submission" date="2018-08" db="EMBL/GenBank/DDBJ databases">
        <title>Streptomyces globisporus 1912-4Crt, whole genome shotgun sequence.</title>
        <authorList>
            <person name="Matselyukh B."/>
        </authorList>
    </citation>
    <scope>NUCLEOTIDE SEQUENCE [LARGE SCALE GENOMIC DNA]</scope>
    <source>
        <strain evidence="4 5">1912-4Crt</strain>
    </source>
</reference>
<keyword evidence="4" id="KW-0378">Hydrolase</keyword>
<evidence type="ECO:0000313" key="5">
    <source>
        <dbReference type="Proteomes" id="UP000285596"/>
    </source>
</evidence>
<dbReference type="Gene3D" id="3.30.479.30">
    <property type="entry name" value="Band 7 domain"/>
    <property type="match status" value="1"/>
</dbReference>
<feature type="compositionally biased region" description="Polar residues" evidence="1">
    <location>
        <begin position="1"/>
        <end position="11"/>
    </location>
</feature>
<organism evidence="4 5">
    <name type="scientific">Streptomyces globisporus</name>
    <dbReference type="NCBI Taxonomy" id="1908"/>
    <lineage>
        <taxon>Bacteria</taxon>
        <taxon>Bacillati</taxon>
        <taxon>Actinomycetota</taxon>
        <taxon>Actinomycetes</taxon>
        <taxon>Kitasatosporales</taxon>
        <taxon>Streptomycetaceae</taxon>
        <taxon>Streptomyces</taxon>
    </lineage>
</organism>
<dbReference type="PANTHER" id="PTHR43446">
    <property type="entry name" value="MEMBRANE PROTEIN-RELATED"/>
    <property type="match status" value="1"/>
</dbReference>
<keyword evidence="2" id="KW-0472">Membrane</keyword>
<sequence length="765" mass="78102">MTPNDDQTPHTPDNLDDQLPPSLFAPPGRGTPPPLFGPIAEKTPHRGPEPAPAPPEKSGTGSTPPPLFRPVGEGPPLPEVERVPVASEKSGTGSTPPPGRTGAGRTPPPLFRPVGDKTPPPVSGPVADKAVASADAEPARVPDGGKAVPPASAGPARGPGGDHASPSGEGDHASPSGGATSPSAPPRVGDPESPNVSLHLGPTPDRTPAGPARSAVEGLGAGRPTPAADGRGSAPAGAAAEGPALASGRPAADGTTSAPGSPAANGSAPASVRPGAEGRGPASPRPAADGSAPALLDGNLHIKPVRRLRTEPSAEWTPHPSYGAEPESPKREAKDTSAKGADTGPDTELDLVLDLAPGDRAASATFSVPAPAAAPATVTTTTSVSPGRRHSVIANETTASIPVHLLFRDDRDDREPADGAAALPGPGAVVHRPAGERAPATRRPPVPRSPQTRVRPSTRPAPVGDPRLTERPGPALSGYAALLAGAAGTAGALAVLWWRGALPAGWQSAVGLAPRPDLGIGVGAWAALALLATVVLLALGGLGRGRVGYAWVLTLFGDYRGSVRRTGLVWVSPLLLRRRVDVRLRHWRSEPLPAVDANGTALRVVVLVVWRIKDTVRAVLGIEDHEAYLSAQVEAAMARVLSQLPADAFHEDAPTLRDAEAVGDALTRMLKADCEPVGVEVYSAQPTGIEYAPEVAAAMQRRRIAAIDSRHRDSVLTSVVDAVDDTVNRLTTRGIVELDDYERKALVKDLTVAFYTGRSGGGDGA</sequence>
<dbReference type="InterPro" id="IPR001107">
    <property type="entry name" value="Band_7"/>
</dbReference>
<gene>
    <name evidence="4" type="ORF">D3105_24080</name>
</gene>
<dbReference type="PANTHER" id="PTHR43446:SF1">
    <property type="entry name" value="BAND 7 DOMAIN-CONTAINING PROTEIN"/>
    <property type="match status" value="1"/>
</dbReference>
<protein>
    <submittedName>
        <fullName evidence="4">Membrane protease subunit</fullName>
    </submittedName>
</protein>
<dbReference type="Pfam" id="PF01145">
    <property type="entry name" value="Band_7"/>
    <property type="match status" value="1"/>
</dbReference>
<feature type="compositionally biased region" description="Low complexity" evidence="1">
    <location>
        <begin position="257"/>
        <end position="271"/>
    </location>
</feature>
<evidence type="ECO:0000313" key="4">
    <source>
        <dbReference type="EMBL" id="ROV66061.1"/>
    </source>
</evidence>
<comment type="caution">
    <text evidence="4">The sequence shown here is derived from an EMBL/GenBank/DDBJ whole genome shotgun (WGS) entry which is preliminary data.</text>
</comment>
<feature type="compositionally biased region" description="Basic and acidic residues" evidence="1">
    <location>
        <begin position="327"/>
        <end position="337"/>
    </location>
</feature>
<accession>A0A423UUP4</accession>
<keyword evidence="2" id="KW-1133">Transmembrane helix</keyword>
<feature type="compositionally biased region" description="Low complexity" evidence="1">
    <location>
        <begin position="226"/>
        <end position="248"/>
    </location>
</feature>
<feature type="compositionally biased region" description="Pro residues" evidence="1">
    <location>
        <begin position="63"/>
        <end position="78"/>
    </location>
</feature>
<feature type="domain" description="Band 7" evidence="3">
    <location>
        <begin position="540"/>
        <end position="703"/>
    </location>
</feature>
<evidence type="ECO:0000256" key="2">
    <source>
        <dbReference type="SAM" id="Phobius"/>
    </source>
</evidence>
<feature type="compositionally biased region" description="Low complexity" evidence="1">
    <location>
        <begin position="147"/>
        <end position="156"/>
    </location>
</feature>
<feature type="compositionally biased region" description="Low complexity" evidence="1">
    <location>
        <begin position="418"/>
        <end position="428"/>
    </location>
</feature>
<keyword evidence="4" id="KW-0645">Protease</keyword>
<keyword evidence="2" id="KW-0812">Transmembrane</keyword>
<dbReference type="SUPFAM" id="SSF117892">
    <property type="entry name" value="Band 7/SPFH domain"/>
    <property type="match status" value="1"/>
</dbReference>
<feature type="transmembrane region" description="Helical" evidence="2">
    <location>
        <begin position="476"/>
        <end position="498"/>
    </location>
</feature>
<name>A0A423UUP4_STRGL</name>
<dbReference type="GO" id="GO:0008233">
    <property type="term" value="F:peptidase activity"/>
    <property type="evidence" value="ECO:0007669"/>
    <property type="project" value="UniProtKB-KW"/>
</dbReference>
<dbReference type="SMART" id="SM00244">
    <property type="entry name" value="PHB"/>
    <property type="match status" value="1"/>
</dbReference>
<evidence type="ECO:0000256" key="1">
    <source>
        <dbReference type="SAM" id="MobiDB-lite"/>
    </source>
</evidence>
<dbReference type="GO" id="GO:0006508">
    <property type="term" value="P:proteolysis"/>
    <property type="evidence" value="ECO:0007669"/>
    <property type="project" value="UniProtKB-KW"/>
</dbReference>
<dbReference type="Proteomes" id="UP000285596">
    <property type="component" value="Unassembled WGS sequence"/>
</dbReference>
<dbReference type="EMBL" id="QWFA01000144">
    <property type="protein sequence ID" value="ROV66061.1"/>
    <property type="molecule type" value="Genomic_DNA"/>
</dbReference>
<feature type="transmembrane region" description="Helical" evidence="2">
    <location>
        <begin position="518"/>
        <end position="539"/>
    </location>
</feature>
<dbReference type="InterPro" id="IPR036013">
    <property type="entry name" value="Band_7/SPFH_dom_sf"/>
</dbReference>
<evidence type="ECO:0000259" key="3">
    <source>
        <dbReference type="SMART" id="SM00244"/>
    </source>
</evidence>
<dbReference type="AlphaFoldDB" id="A0A423UUP4"/>
<feature type="compositionally biased region" description="Low complexity" evidence="1">
    <location>
        <begin position="173"/>
        <end position="182"/>
    </location>
</feature>
<feature type="region of interest" description="Disordered" evidence="1">
    <location>
        <begin position="1"/>
        <end position="349"/>
    </location>
</feature>